<gene>
    <name evidence="1" type="ORF">GOM49_05345</name>
</gene>
<protein>
    <submittedName>
        <fullName evidence="1">Uncharacterized protein</fullName>
    </submittedName>
</protein>
<proteinExistence type="predicted"/>
<dbReference type="EMBL" id="CP046522">
    <property type="protein sequence ID" value="QGU94601.1"/>
    <property type="molecule type" value="Genomic_DNA"/>
</dbReference>
<keyword evidence="2" id="KW-1185">Reference proteome</keyword>
<dbReference type="AlphaFoldDB" id="A0A6I6EWL9"/>
<accession>A0A6I6EWL9</accession>
<evidence type="ECO:0000313" key="2">
    <source>
        <dbReference type="Proteomes" id="UP000422764"/>
    </source>
</evidence>
<organism evidence="1 2">
    <name type="scientific">Clostridium bovifaecis</name>
    <dbReference type="NCBI Taxonomy" id="2184719"/>
    <lineage>
        <taxon>Bacteria</taxon>
        <taxon>Bacillati</taxon>
        <taxon>Bacillota</taxon>
        <taxon>Clostridia</taxon>
        <taxon>Eubacteriales</taxon>
        <taxon>Clostridiaceae</taxon>
        <taxon>Clostridium</taxon>
    </lineage>
</organism>
<reference evidence="1 2" key="1">
    <citation type="submission" date="2019-12" db="EMBL/GenBank/DDBJ databases">
        <title>Genome sequenceing of Clostridium bovifaecis.</title>
        <authorList>
            <person name="Yao Y."/>
        </authorList>
    </citation>
    <scope>NUCLEOTIDE SEQUENCE [LARGE SCALE GENOMIC DNA]</scope>
    <source>
        <strain evidence="1 2">BXX</strain>
    </source>
</reference>
<sequence>MNYLLKPIGEEIFGENVSIRFKTINEGFDKFKSFMLDGKDIDNGEKRLGAFIDKVFELNGEENSYVDFYFSRLDKAAKDRLISALISEDRLVLERHIREVKDETIYFRLSKESIPFLIRLSTREILFSTFYFTKFQCTIWGNFDMKFPIFFSNEDNMKLYEDIAREYYLIPGTR</sequence>
<dbReference type="Proteomes" id="UP000422764">
    <property type="component" value="Chromosome"/>
</dbReference>
<evidence type="ECO:0000313" key="1">
    <source>
        <dbReference type="EMBL" id="QGU94601.1"/>
    </source>
</evidence>
<name>A0A6I6EWL9_9CLOT</name>